<reference evidence="1 2" key="1">
    <citation type="submission" date="2018-04" db="EMBL/GenBank/DDBJ databases">
        <title>Genome sequencing of Flavobacterium sp. HYN0048.</title>
        <authorList>
            <person name="Yi H."/>
            <person name="Baek C."/>
        </authorList>
    </citation>
    <scope>NUCLEOTIDE SEQUENCE [LARGE SCALE GENOMIC DNA]</scope>
    <source>
        <strain evidence="1 2">HYN0048</strain>
    </source>
</reference>
<dbReference type="EMBL" id="CP028811">
    <property type="protein sequence ID" value="AWA31106.1"/>
    <property type="molecule type" value="Genomic_DNA"/>
</dbReference>
<dbReference type="RefSeq" id="WP_108372777.1">
    <property type="nucleotide sequence ID" value="NZ_CP028811.1"/>
</dbReference>
<proteinExistence type="predicted"/>
<evidence type="ECO:0000313" key="2">
    <source>
        <dbReference type="Proteomes" id="UP000244193"/>
    </source>
</evidence>
<evidence type="ECO:0008006" key="3">
    <source>
        <dbReference type="Google" id="ProtNLM"/>
    </source>
</evidence>
<dbReference type="KEGG" id="fmg:HYN48_13970"/>
<dbReference type="Proteomes" id="UP000244193">
    <property type="component" value="Chromosome"/>
</dbReference>
<evidence type="ECO:0000313" key="1">
    <source>
        <dbReference type="EMBL" id="AWA31106.1"/>
    </source>
</evidence>
<accession>A0A2S0RHH0</accession>
<organism evidence="1 2">
    <name type="scientific">Flavobacterium magnum</name>
    <dbReference type="NCBI Taxonomy" id="2162713"/>
    <lineage>
        <taxon>Bacteria</taxon>
        <taxon>Pseudomonadati</taxon>
        <taxon>Bacteroidota</taxon>
        <taxon>Flavobacteriia</taxon>
        <taxon>Flavobacteriales</taxon>
        <taxon>Flavobacteriaceae</taxon>
        <taxon>Flavobacterium</taxon>
    </lineage>
</organism>
<sequence length="180" mass="20718">MTKLPSLSISIKGIGILLISSLFSCSSINKKIYNNSDLVFYADKKLISANYHETRELGEFSENKMIIKNTGTENLIVFSTVLENTNMFYSKKNFKRKNNNLIFDSFYRNYMSDAMHSGIKKFNFIIIPPNDSLKINISSKYANDVTRTGLRYYHFASNDQFGLIDISKVKLQESIVYLNK</sequence>
<dbReference type="OrthoDB" id="9894815at2"/>
<keyword evidence="2" id="KW-1185">Reference proteome</keyword>
<gene>
    <name evidence="1" type="ORF">HYN48_13970</name>
</gene>
<name>A0A2S0RHH0_9FLAO</name>
<dbReference type="AlphaFoldDB" id="A0A2S0RHH0"/>
<protein>
    <recommendedName>
        <fullName evidence="3">Lipoprotein</fullName>
    </recommendedName>
</protein>
<dbReference type="PROSITE" id="PS51257">
    <property type="entry name" value="PROKAR_LIPOPROTEIN"/>
    <property type="match status" value="1"/>
</dbReference>